<proteinExistence type="predicted"/>
<organism evidence="2">
    <name type="scientific">Strongyloides stercoralis</name>
    <name type="common">Threadworm</name>
    <dbReference type="NCBI Taxonomy" id="6248"/>
    <lineage>
        <taxon>Eukaryota</taxon>
        <taxon>Metazoa</taxon>
        <taxon>Ecdysozoa</taxon>
        <taxon>Nematoda</taxon>
        <taxon>Chromadorea</taxon>
        <taxon>Rhabditida</taxon>
        <taxon>Tylenchina</taxon>
        <taxon>Panagrolaimomorpha</taxon>
        <taxon>Strongyloidoidea</taxon>
        <taxon>Strongyloididae</taxon>
        <taxon>Strongyloides</taxon>
    </lineage>
</organism>
<keyword evidence="1" id="KW-0732">Signal</keyword>
<evidence type="ECO:0000256" key="1">
    <source>
        <dbReference type="SAM" id="SignalP"/>
    </source>
</evidence>
<protein>
    <submittedName>
        <fullName evidence="2">Uncharacterized protein</fullName>
    </submittedName>
</protein>
<feature type="signal peptide" evidence="1">
    <location>
        <begin position="1"/>
        <end position="22"/>
    </location>
</feature>
<accession>A0A0K0E9A7</accession>
<dbReference type="WBParaSite" id="SSTP_0000609100.1">
    <property type="protein sequence ID" value="SSTP_0000609100.1"/>
    <property type="gene ID" value="SSTP_0000609100"/>
</dbReference>
<dbReference type="AlphaFoldDB" id="A0A0K0E9A7"/>
<sequence length="81" mass="9787">MKLLKYFITIFILFVFLTLTEGRRRGGFGRSYGHRYSRGYSRTVITRSWGRASGYNRGFYGRPYYGYGGYRPYWPYRYFGK</sequence>
<name>A0A0K0E9A7_STRER</name>
<evidence type="ECO:0000313" key="2">
    <source>
        <dbReference type="WBParaSite" id="SSTP_0000609100.1"/>
    </source>
</evidence>
<reference evidence="2" key="1">
    <citation type="submission" date="2015-08" db="UniProtKB">
        <authorList>
            <consortium name="WormBaseParasite"/>
        </authorList>
    </citation>
    <scope>IDENTIFICATION</scope>
</reference>
<feature type="chain" id="PRO_5005327685" evidence="1">
    <location>
        <begin position="23"/>
        <end position="81"/>
    </location>
</feature>